<reference evidence="1 2" key="1">
    <citation type="submission" date="2019-10" db="EMBL/GenBank/DDBJ databases">
        <title>Assembly and Annotation for the nematode Trichostrongylus colubriformis.</title>
        <authorList>
            <person name="Martin J."/>
        </authorList>
    </citation>
    <scope>NUCLEOTIDE SEQUENCE [LARGE SCALE GENOMIC DNA]</scope>
    <source>
        <strain evidence="1">G859</strain>
        <tissue evidence="1">Whole worm</tissue>
    </source>
</reference>
<gene>
    <name evidence="1" type="ORF">GCK32_019202</name>
</gene>
<organism evidence="1 2">
    <name type="scientific">Trichostrongylus colubriformis</name>
    <name type="common">Black scour worm</name>
    <dbReference type="NCBI Taxonomy" id="6319"/>
    <lineage>
        <taxon>Eukaryota</taxon>
        <taxon>Metazoa</taxon>
        <taxon>Ecdysozoa</taxon>
        <taxon>Nematoda</taxon>
        <taxon>Chromadorea</taxon>
        <taxon>Rhabditida</taxon>
        <taxon>Rhabditina</taxon>
        <taxon>Rhabditomorpha</taxon>
        <taxon>Strongyloidea</taxon>
        <taxon>Trichostrongylidae</taxon>
        <taxon>Trichostrongylus</taxon>
    </lineage>
</organism>
<sequence>MSLCCYYTAKNESEIYRCLAGDPLKDTNGNVMRCNQKGDDATCNRVEGKDQEKDKEKWGHECVKSTASNLHICCPG</sequence>
<proteinExistence type="predicted"/>
<accession>A0AAN8IR37</accession>
<evidence type="ECO:0000313" key="2">
    <source>
        <dbReference type="Proteomes" id="UP001331761"/>
    </source>
</evidence>
<keyword evidence="2" id="KW-1185">Reference proteome</keyword>
<dbReference type="Proteomes" id="UP001331761">
    <property type="component" value="Unassembled WGS sequence"/>
</dbReference>
<comment type="caution">
    <text evidence="1">The sequence shown here is derived from an EMBL/GenBank/DDBJ whole genome shotgun (WGS) entry which is preliminary data.</text>
</comment>
<dbReference type="AlphaFoldDB" id="A0AAN8IR37"/>
<evidence type="ECO:0000313" key="1">
    <source>
        <dbReference type="EMBL" id="KAK5983759.1"/>
    </source>
</evidence>
<dbReference type="EMBL" id="WIXE01003641">
    <property type="protein sequence ID" value="KAK5983759.1"/>
    <property type="molecule type" value="Genomic_DNA"/>
</dbReference>
<name>A0AAN8IR37_TRICO</name>
<protein>
    <submittedName>
        <fullName evidence="1">Uncharacterized protein</fullName>
    </submittedName>
</protein>